<dbReference type="Gene3D" id="3.40.50.300">
    <property type="entry name" value="P-loop containing nucleotide triphosphate hydrolases"/>
    <property type="match status" value="1"/>
</dbReference>
<keyword evidence="3" id="KW-1185">Reference proteome</keyword>
<reference evidence="2 3" key="1">
    <citation type="journal article" date="2016" name="Sci. Rep.">
        <title>Metabolic traits of an uncultured archaeal lineage -MSBL1- from brine pools of the Red Sea.</title>
        <authorList>
            <person name="Mwirichia R."/>
            <person name="Alam I."/>
            <person name="Rashid M."/>
            <person name="Vinu M."/>
            <person name="Ba-Alawi W."/>
            <person name="Anthony Kamau A."/>
            <person name="Kamanda Ngugi D."/>
            <person name="Goker M."/>
            <person name="Klenk H.P."/>
            <person name="Bajic V."/>
            <person name="Stingl U."/>
        </authorList>
    </citation>
    <scope>NUCLEOTIDE SEQUENCE [LARGE SCALE GENOMIC DNA]</scope>
    <source>
        <strain evidence="2">SCGC-AAA261F17</strain>
    </source>
</reference>
<dbReference type="GO" id="GO:0004386">
    <property type="term" value="F:helicase activity"/>
    <property type="evidence" value="ECO:0007669"/>
    <property type="project" value="InterPro"/>
</dbReference>
<organism evidence="2 3">
    <name type="scientific">candidate division MSBL1 archaeon SCGC-AAA261F17</name>
    <dbReference type="NCBI Taxonomy" id="1698274"/>
    <lineage>
        <taxon>Archaea</taxon>
        <taxon>Methanobacteriati</taxon>
        <taxon>Methanobacteriota</taxon>
        <taxon>candidate division MSBL1</taxon>
    </lineage>
</organism>
<dbReference type="GO" id="GO:0006139">
    <property type="term" value="P:nucleobase-containing compound metabolic process"/>
    <property type="evidence" value="ECO:0007669"/>
    <property type="project" value="InterPro"/>
</dbReference>
<protein>
    <recommendedName>
        <fullName evidence="1">ATP-dependent helicase C-terminal domain-containing protein</fullName>
    </recommendedName>
</protein>
<evidence type="ECO:0000259" key="1">
    <source>
        <dbReference type="Pfam" id="PF13307"/>
    </source>
</evidence>
<accession>A0A133V4W5</accession>
<dbReference type="Pfam" id="PF13307">
    <property type="entry name" value="Helicase_C_2"/>
    <property type="match status" value="1"/>
</dbReference>
<dbReference type="Proteomes" id="UP000070035">
    <property type="component" value="Unassembled WGS sequence"/>
</dbReference>
<dbReference type="InterPro" id="IPR027417">
    <property type="entry name" value="P-loop_NTPase"/>
</dbReference>
<dbReference type="GO" id="GO:0003676">
    <property type="term" value="F:nucleic acid binding"/>
    <property type="evidence" value="ECO:0007669"/>
    <property type="project" value="InterPro"/>
</dbReference>
<dbReference type="GO" id="GO:0005524">
    <property type="term" value="F:ATP binding"/>
    <property type="evidence" value="ECO:0007669"/>
    <property type="project" value="InterPro"/>
</dbReference>
<feature type="domain" description="ATP-dependent helicase C-terminal" evidence="1">
    <location>
        <begin position="144"/>
        <end position="216"/>
    </location>
</feature>
<dbReference type="AlphaFoldDB" id="A0A133V4W5"/>
<dbReference type="InterPro" id="IPR006555">
    <property type="entry name" value="ATP-dep_Helicase_C"/>
</dbReference>
<dbReference type="GO" id="GO:0016818">
    <property type="term" value="F:hydrolase activity, acting on acid anhydrides, in phosphorus-containing anhydrides"/>
    <property type="evidence" value="ECO:0007669"/>
    <property type="project" value="InterPro"/>
</dbReference>
<dbReference type="EMBL" id="LHXY01000036">
    <property type="protein sequence ID" value="KXB01489.1"/>
    <property type="molecule type" value="Genomic_DNA"/>
</dbReference>
<sequence>MKILDFEEEVVSEEREGKVTYFIPDPKPVLSSLRKKIGGKWLMMSATVQDREVLNQIYGIDPAFVEGEVKFPGKLIQRKLGPEVRVNNANWKNSSFKREYSRARDEVFRRAARPGFVPVHATKYLPEGMDELTKTDRMERDGITFSTKMDRGADLKEMRSVILLKYPYPDLGDPLLRATRNRLGDKKFWIYYRDRSRREFIQQIGRTLRSPDDEVEFWSPDQICHENLQRDWRGEITRR</sequence>
<evidence type="ECO:0000313" key="2">
    <source>
        <dbReference type="EMBL" id="KXB01489.1"/>
    </source>
</evidence>
<gene>
    <name evidence="2" type="ORF">AKJ44_02475</name>
</gene>
<name>A0A133V4W5_9EURY</name>
<proteinExistence type="predicted"/>
<comment type="caution">
    <text evidence="2">The sequence shown here is derived from an EMBL/GenBank/DDBJ whole genome shotgun (WGS) entry which is preliminary data.</text>
</comment>
<evidence type="ECO:0000313" key="3">
    <source>
        <dbReference type="Proteomes" id="UP000070035"/>
    </source>
</evidence>